<evidence type="ECO:0000256" key="8">
    <source>
        <dbReference type="ARBA" id="ARBA00060767"/>
    </source>
</evidence>
<feature type="binding site" evidence="9">
    <location>
        <begin position="360"/>
        <end position="363"/>
    </location>
    <ligand>
        <name>substrate</name>
    </ligand>
</feature>
<dbReference type="EMBL" id="FR687359">
    <property type="protein sequence ID" value="CBW75837.1"/>
    <property type="molecule type" value="Genomic_DNA"/>
</dbReference>
<feature type="binding site" evidence="9">
    <location>
        <position position="236"/>
    </location>
    <ligand>
        <name>S-adenosyl-L-methionine</name>
        <dbReference type="ChEBI" id="CHEBI:59789"/>
    </ligand>
</feature>
<accession>E5ATG3</accession>
<dbReference type="InterPro" id="IPR003358">
    <property type="entry name" value="tRNA_(Gua-N-7)_MeTrfase_Trmb"/>
</dbReference>
<dbReference type="STRING" id="882378.RBRH_01429"/>
<keyword evidence="5 9" id="KW-0949">S-adenosyl-L-methionine</keyword>
<dbReference type="PROSITE" id="PS51625">
    <property type="entry name" value="SAM_MT_TRMB"/>
    <property type="match status" value="1"/>
</dbReference>
<evidence type="ECO:0000256" key="5">
    <source>
        <dbReference type="ARBA" id="ARBA00022691"/>
    </source>
</evidence>
<proteinExistence type="inferred from homology"/>
<comment type="caution">
    <text evidence="9">Lacks conserved residue(s) required for the propagation of feature annotation.</text>
</comment>
<name>E5ATG3_MYCRK</name>
<feature type="compositionally biased region" description="Basic and acidic residues" evidence="10">
    <location>
        <begin position="120"/>
        <end position="146"/>
    </location>
</feature>
<dbReference type="InterPro" id="IPR029063">
    <property type="entry name" value="SAM-dependent_MTases_sf"/>
</dbReference>
<evidence type="ECO:0000256" key="1">
    <source>
        <dbReference type="ARBA" id="ARBA00000142"/>
    </source>
</evidence>
<dbReference type="HAMAP" id="MF_01057">
    <property type="entry name" value="tRNA_methyltr_TrmB"/>
    <property type="match status" value="1"/>
</dbReference>
<dbReference type="eggNOG" id="COG0220">
    <property type="taxonomic scope" value="Bacteria"/>
</dbReference>
<keyword evidence="6 9" id="KW-0819">tRNA processing</keyword>
<evidence type="ECO:0000313" key="12">
    <source>
        <dbReference type="Proteomes" id="UP000007437"/>
    </source>
</evidence>
<evidence type="ECO:0000256" key="4">
    <source>
        <dbReference type="ARBA" id="ARBA00022679"/>
    </source>
</evidence>
<feature type="region of interest" description="Disordered" evidence="10">
    <location>
        <begin position="118"/>
        <end position="161"/>
    </location>
</feature>
<comment type="pathway">
    <text evidence="7 9">tRNA modification; N(7)-methylguanine-tRNA biosynthesis.</text>
</comment>
<dbReference type="NCBIfam" id="TIGR00091">
    <property type="entry name" value="tRNA (guanosine(46)-N7)-methyltransferase TrmB"/>
    <property type="match status" value="1"/>
</dbReference>
<dbReference type="Gene3D" id="3.40.50.150">
    <property type="entry name" value="Vaccinia Virus protein VP39"/>
    <property type="match status" value="1"/>
</dbReference>
<evidence type="ECO:0000256" key="7">
    <source>
        <dbReference type="ARBA" id="ARBA00060552"/>
    </source>
</evidence>
<dbReference type="CDD" id="cd02440">
    <property type="entry name" value="AdoMet_MTases"/>
    <property type="match status" value="1"/>
</dbReference>
<sequence>MALSAAPQTDCSMVNASGFIRAPSAYLYGSRLSASVARPRTHARRASHPPVDGIAKPVHNPRSSRRFYFRRNDWDHAFMPHRPHQDTESRSICERLFAYQPHTGPTYLPRRTVCRKRRTMTHDPSDRHDDAAAHKRADNEAHKDSGHGTTPATEATPPLRRIRSFVTRAGRLSNAQRRALNELGPRFKLPYTGAPLDWDAIFGRDAPRVLEIGFGMGTTTADIAAQRPGDDFLGIEVHEPGVGALLKLIGERQLNNIRVIQHDAVEVIAHMLAEDSVDGIHIFFPDPWHKARHHKRRLIQPPFVKLLASRLRAGGYLHLATDWQNYAEQMLDVLRAESTLTNASDEASGYAPRPDYRPVTKFERRGLRLGHGVWDLLFTKR</sequence>
<dbReference type="SUPFAM" id="SSF53335">
    <property type="entry name" value="S-adenosyl-L-methionine-dependent methyltransferases"/>
    <property type="match status" value="1"/>
</dbReference>
<dbReference type="FunFam" id="3.40.50.150:FF:000035">
    <property type="entry name" value="tRNA (guanine-N(7)-)-methyltransferase"/>
    <property type="match status" value="1"/>
</dbReference>
<gene>
    <name evidence="9" type="primary">trmB</name>
    <name evidence="11" type="ordered locus">RBRH_01429</name>
</gene>
<feature type="binding site" evidence="9">
    <location>
        <position position="322"/>
    </location>
    <ligand>
        <name>substrate</name>
    </ligand>
</feature>
<dbReference type="EC" id="2.1.1.33" evidence="9"/>
<dbReference type="AlphaFoldDB" id="E5ATG3"/>
<dbReference type="PANTHER" id="PTHR23417">
    <property type="entry name" value="3-DEOXY-D-MANNO-OCTULOSONIC-ACID TRANSFERASE/TRNA GUANINE-N 7 - -METHYLTRANSFERASE"/>
    <property type="match status" value="1"/>
</dbReference>
<comment type="catalytic activity">
    <reaction evidence="1 9">
        <text>guanosine(46) in tRNA + S-adenosyl-L-methionine = N(7)-methylguanosine(46) in tRNA + S-adenosyl-L-homocysteine</text>
        <dbReference type="Rhea" id="RHEA:42708"/>
        <dbReference type="Rhea" id="RHEA-COMP:10188"/>
        <dbReference type="Rhea" id="RHEA-COMP:10189"/>
        <dbReference type="ChEBI" id="CHEBI:57856"/>
        <dbReference type="ChEBI" id="CHEBI:59789"/>
        <dbReference type="ChEBI" id="CHEBI:74269"/>
        <dbReference type="ChEBI" id="CHEBI:74480"/>
        <dbReference type="EC" id="2.1.1.33"/>
    </reaction>
</comment>
<dbReference type="GO" id="GO:0008176">
    <property type="term" value="F:tRNA (guanine(46)-N7)-methyltransferase activity"/>
    <property type="evidence" value="ECO:0007669"/>
    <property type="project" value="UniProtKB-UniRule"/>
</dbReference>
<dbReference type="GO" id="GO:0043527">
    <property type="term" value="C:tRNA methyltransferase complex"/>
    <property type="evidence" value="ECO:0007669"/>
    <property type="project" value="TreeGrafter"/>
</dbReference>
<evidence type="ECO:0000256" key="6">
    <source>
        <dbReference type="ARBA" id="ARBA00022694"/>
    </source>
</evidence>
<evidence type="ECO:0000256" key="10">
    <source>
        <dbReference type="SAM" id="MobiDB-lite"/>
    </source>
</evidence>
<dbReference type="UniPathway" id="UPA00989"/>
<evidence type="ECO:0000256" key="2">
    <source>
        <dbReference type="ARBA" id="ARBA00003015"/>
    </source>
</evidence>
<dbReference type="HOGENOM" id="CLU_050910_0_0_4"/>
<dbReference type="InterPro" id="IPR055361">
    <property type="entry name" value="tRNA_methyltr_TrmB_bact"/>
</dbReference>
<dbReference type="Proteomes" id="UP000007437">
    <property type="component" value="Chromosome"/>
</dbReference>
<dbReference type="KEGG" id="brh:RBRH_01429"/>
<evidence type="ECO:0000256" key="3">
    <source>
        <dbReference type="ARBA" id="ARBA00022603"/>
    </source>
</evidence>
<protein>
    <recommendedName>
        <fullName evidence="9">tRNA (guanine-N(7)-)-methyltransferase</fullName>
        <ecNumber evidence="9">2.1.1.33</ecNumber>
    </recommendedName>
    <alternativeName>
        <fullName evidence="9">tRNA (guanine(46)-N(7))-methyltransferase</fullName>
    </alternativeName>
    <alternativeName>
        <fullName evidence="9">tRNA(m7G46)-methyltransferase</fullName>
    </alternativeName>
</protein>
<feature type="binding site" evidence="9">
    <location>
        <position position="286"/>
    </location>
    <ligand>
        <name>S-adenosyl-L-methionine</name>
        <dbReference type="ChEBI" id="CHEBI:59789"/>
    </ligand>
</feature>
<keyword evidence="4 9" id="KW-0808">Transferase</keyword>
<comment type="similarity">
    <text evidence="8 9">Belongs to the class I-like SAM-binding methyltransferase superfamily. TrmB family.</text>
</comment>
<reference evidence="11 12" key="1">
    <citation type="journal article" date="2011" name="J. Bacteriol.">
        <title>Complete genome sequence of Burkholderia rhizoxinica, an endosymbiont of Rhizopus microsporus.</title>
        <authorList>
            <person name="Lackner G."/>
            <person name="Moebius N."/>
            <person name="Partida-Martinez L."/>
            <person name="Hertweck C."/>
        </authorList>
    </citation>
    <scope>NUCLEOTIDE SEQUENCE [LARGE SCALE GENOMIC DNA]</scope>
    <source>
        <strain evidence="12">DSM 19002 / CIP 109453 / HKI 454</strain>
    </source>
</reference>
<evidence type="ECO:0000313" key="11">
    <source>
        <dbReference type="EMBL" id="CBW75837.1"/>
    </source>
</evidence>
<keyword evidence="3 9" id="KW-0489">Methyltransferase</keyword>
<dbReference type="Pfam" id="PF02390">
    <property type="entry name" value="Methyltransf_4"/>
    <property type="match status" value="1"/>
</dbReference>
<comment type="function">
    <text evidence="2 9">Catalyzes the formation of N(7)-methylguanine at position 46 (m7G46) in tRNA.</text>
</comment>
<feature type="binding site" evidence="9">
    <location>
        <position position="211"/>
    </location>
    <ligand>
        <name>S-adenosyl-L-methionine</name>
        <dbReference type="ChEBI" id="CHEBI:59789"/>
    </ligand>
</feature>
<dbReference type="PANTHER" id="PTHR23417:SF14">
    <property type="entry name" value="PENTACOTRIPEPTIDE-REPEAT REGION OF PRORP DOMAIN-CONTAINING PROTEIN"/>
    <property type="match status" value="1"/>
</dbReference>
<feature type="binding site" evidence="9">
    <location>
        <position position="290"/>
    </location>
    <ligand>
        <name>substrate</name>
    </ligand>
</feature>
<organism evidence="11 12">
    <name type="scientific">Mycetohabitans rhizoxinica (strain DSM 19002 / CIP 109453 / HKI 454)</name>
    <name type="common">Paraburkholderia rhizoxinica</name>
    <dbReference type="NCBI Taxonomy" id="882378"/>
    <lineage>
        <taxon>Bacteria</taxon>
        <taxon>Pseudomonadati</taxon>
        <taxon>Pseudomonadota</taxon>
        <taxon>Betaproteobacteria</taxon>
        <taxon>Burkholderiales</taxon>
        <taxon>Burkholderiaceae</taxon>
        <taxon>Mycetohabitans</taxon>
    </lineage>
</organism>
<feature type="binding site" evidence="9">
    <location>
        <position position="263"/>
    </location>
    <ligand>
        <name>S-adenosyl-L-methionine</name>
        <dbReference type="ChEBI" id="CHEBI:59789"/>
    </ligand>
</feature>
<evidence type="ECO:0000256" key="9">
    <source>
        <dbReference type="HAMAP-Rule" id="MF_01057"/>
    </source>
</evidence>